<dbReference type="InterPro" id="IPR011330">
    <property type="entry name" value="Glyco_hydro/deAcase_b/a-brl"/>
</dbReference>
<organism evidence="2 3">
    <name type="scientific">Eisenbergiella tayi</name>
    <dbReference type="NCBI Taxonomy" id="1432052"/>
    <lineage>
        <taxon>Bacteria</taxon>
        <taxon>Bacillati</taxon>
        <taxon>Bacillota</taxon>
        <taxon>Clostridia</taxon>
        <taxon>Lachnospirales</taxon>
        <taxon>Lachnospiraceae</taxon>
        <taxon>Eisenbergiella</taxon>
    </lineage>
</organism>
<accession>A0A1E3AUV6</accession>
<dbReference type="SUPFAM" id="SSF88713">
    <property type="entry name" value="Glycoside hydrolase/deacetylase"/>
    <property type="match status" value="1"/>
</dbReference>
<dbReference type="GO" id="GO:0006013">
    <property type="term" value="P:mannose metabolic process"/>
    <property type="evidence" value="ECO:0007669"/>
    <property type="project" value="InterPro"/>
</dbReference>
<comment type="caution">
    <text evidence="2">The sequence shown here is derived from an EMBL/GenBank/DDBJ whole genome shotgun (WGS) entry which is preliminary data.</text>
</comment>
<reference evidence="2 3" key="1">
    <citation type="submission" date="2016-07" db="EMBL/GenBank/DDBJ databases">
        <title>Characterization of isolates of Eisenbergiella tayi derived from blood cultures, using whole genome sequencing.</title>
        <authorList>
            <person name="Burdz T."/>
            <person name="Wiebe D."/>
            <person name="Huynh C."/>
            <person name="Bernard K."/>
        </authorList>
    </citation>
    <scope>NUCLEOTIDE SEQUENCE [LARGE SCALE GENOMIC DNA]</scope>
    <source>
        <strain evidence="2 3">NML 120489</strain>
    </source>
</reference>
<feature type="domain" description="Glycoside hydrolase family 38 N-terminal" evidence="1">
    <location>
        <begin position="7"/>
        <end position="303"/>
    </location>
</feature>
<dbReference type="InterPro" id="IPR000602">
    <property type="entry name" value="Glyco_hydro_38_N"/>
</dbReference>
<proteinExistence type="predicted"/>
<gene>
    <name evidence="2" type="ORF">BEH84_02591</name>
</gene>
<dbReference type="RefSeq" id="WP_069157128.1">
    <property type="nucleotide sequence ID" value="NZ_DBFYTC010000196.1"/>
</dbReference>
<dbReference type="EMBL" id="MCGI01000002">
    <property type="protein sequence ID" value="ODM11976.1"/>
    <property type="molecule type" value="Genomic_DNA"/>
</dbReference>
<dbReference type="GeneID" id="93304072"/>
<dbReference type="Proteomes" id="UP000095003">
    <property type="component" value="Unassembled WGS sequence"/>
</dbReference>
<protein>
    <recommendedName>
        <fullName evidence="1">Glycoside hydrolase family 38 N-terminal domain-containing protein</fullName>
    </recommendedName>
</protein>
<dbReference type="CDD" id="cd10791">
    <property type="entry name" value="GH38N_AMII_like_1"/>
    <property type="match status" value="1"/>
</dbReference>
<evidence type="ECO:0000313" key="2">
    <source>
        <dbReference type="EMBL" id="ODM11976.1"/>
    </source>
</evidence>
<dbReference type="GO" id="GO:0004559">
    <property type="term" value="F:alpha-mannosidase activity"/>
    <property type="evidence" value="ECO:0007669"/>
    <property type="project" value="InterPro"/>
</dbReference>
<evidence type="ECO:0000259" key="1">
    <source>
        <dbReference type="Pfam" id="PF01074"/>
    </source>
</evidence>
<evidence type="ECO:0000313" key="3">
    <source>
        <dbReference type="Proteomes" id="UP000095003"/>
    </source>
</evidence>
<sequence length="796" mass="91362">MGKQIKKVYIIHHSHTDIGYTDLQEQVIYNQIHNIKKVITLLKRGYEANLPEKELRWNCETYYCVERFLKTASEEERQDFIHFVKKGNIGISANYLNFNDLVDCGMLEEKTSEMRDIFMREGIFVKTAMTADINGISLGARDVLLNNGIEFLYTNIHTHHGMYPLYQNQNAYFWEDGCGRRLLVWNGEHYNLGNALGIVFSKNVNFITENYFGKEGPGTPMETLHRNLQESMEEYENSGYPYDFYITSVSGVFSDNAPVNPAILAAVNEFNSRYAEEVTLQMVTLQELYDLIRDKTSDAPVYRGALNDWWGNGVGSTPYAVKHYKEALRLSHLCDRLEEKTGVHNAELMETARDNALLYAEHTWGHSATVTNPYDTMVTNLDIRKTSYASKAHEAGAMRKNQQCHLLGDILCYYNMSGTVKAVSVSHEKRIYPVEFYVETISLSGVSVRDLKTGEELPVQLSAHPRGVLVSFLSEFEPLEEKLFSYEEQPAPSGKLYTRTAYVGAERVRDIVSEYDKETCRLPYCLENEWFFIGYRIGEGITSFLHKKSGRQLLKNGTEAFFTPLYERTEIRRDVYEERRLLGRNIRGLHARCFQGTLQDIRILDHGPVFTRVELDFQLEGTAHSSVILKMYRHLPKIEFTLRIAKTLSEAIESVYLPLSLHLPEAELYIKNGGVPMRPGVDQLPGSNMEYYIADEGLLYRTDGESVLINTLDTPLLYMGPMEHHPIVLCDNREINNKRPVYSWIMNNTWETNFKMDLSGFGEFSYALELRENTGLHEDLDRLSDNDLGPAVFITA</sequence>
<dbReference type="PATRIC" id="fig|1432052.3.peg.2862"/>
<name>A0A1E3AUV6_9FIRM</name>
<dbReference type="Pfam" id="PF01074">
    <property type="entry name" value="Glyco_hydro_38N"/>
    <property type="match status" value="1"/>
</dbReference>
<dbReference type="AlphaFoldDB" id="A0A1E3AUV6"/>